<protein>
    <recommendedName>
        <fullName evidence="3">Reverse transcriptase Ty1/copia-type domain-containing protein</fullName>
    </recommendedName>
</protein>
<reference evidence="1 2" key="1">
    <citation type="journal article" date="2023" name="IScience">
        <title>Expanded male sex-determining region conserved during the evolution of homothallism in the green alga Volvox.</title>
        <authorList>
            <person name="Yamamoto K."/>
            <person name="Matsuzaki R."/>
            <person name="Mahakham W."/>
            <person name="Heman W."/>
            <person name="Sekimoto H."/>
            <person name="Kawachi M."/>
            <person name="Minakuchi Y."/>
            <person name="Toyoda A."/>
            <person name="Nozaki H."/>
        </authorList>
    </citation>
    <scope>NUCLEOTIDE SEQUENCE [LARGE SCALE GENOMIC DNA]</scope>
    <source>
        <strain evidence="1 2">NIES-4468</strain>
    </source>
</reference>
<evidence type="ECO:0008006" key="3">
    <source>
        <dbReference type="Google" id="ProtNLM"/>
    </source>
</evidence>
<dbReference type="PANTHER" id="PTHR11439:SF483">
    <property type="entry name" value="PEPTIDE SYNTHASE GLIP-LIKE, PUTATIVE (AFU_ORTHOLOGUE AFUA_3G12920)-RELATED"/>
    <property type="match status" value="1"/>
</dbReference>
<dbReference type="EMBL" id="BSDZ01000019">
    <property type="protein sequence ID" value="GLI64335.1"/>
    <property type="molecule type" value="Genomic_DNA"/>
</dbReference>
<name>A0ABQ5S356_9CHLO</name>
<gene>
    <name evidence="1" type="ORF">VaNZ11_007570</name>
</gene>
<organism evidence="1 2">
    <name type="scientific">Volvox africanus</name>
    <dbReference type="NCBI Taxonomy" id="51714"/>
    <lineage>
        <taxon>Eukaryota</taxon>
        <taxon>Viridiplantae</taxon>
        <taxon>Chlorophyta</taxon>
        <taxon>core chlorophytes</taxon>
        <taxon>Chlorophyceae</taxon>
        <taxon>CS clade</taxon>
        <taxon>Chlamydomonadales</taxon>
        <taxon>Volvocaceae</taxon>
        <taxon>Volvox</taxon>
    </lineage>
</organism>
<accession>A0ABQ5S356</accession>
<sequence length="208" mass="23798">MYLATCTRPDITQAVYILARFMSAPTQTHLEAAKGVLRYVKGTMKFGLHYKRGSLVVDGYSDADWAKDRDRRRSTTGFVFLMNGTAISWKSRLQPTVATSSVEAEYMAAAFTTREALWIRKLLYDLGMEQECVRIWDDNQGALSLIKNPVSSERSRHIDVAHHFVRERTERGEVKFDYCPTESMVADVMRKPLADKKFAEFRTTMGVH</sequence>
<comment type="caution">
    <text evidence="1">The sequence shown here is derived from an EMBL/GenBank/DDBJ whole genome shotgun (WGS) entry which is preliminary data.</text>
</comment>
<dbReference type="PANTHER" id="PTHR11439">
    <property type="entry name" value="GAG-POL-RELATED RETROTRANSPOSON"/>
    <property type="match status" value="1"/>
</dbReference>
<proteinExistence type="predicted"/>
<dbReference type="CDD" id="cd09272">
    <property type="entry name" value="RNase_HI_RT_Ty1"/>
    <property type="match status" value="1"/>
</dbReference>
<evidence type="ECO:0000313" key="2">
    <source>
        <dbReference type="Proteomes" id="UP001165090"/>
    </source>
</evidence>
<evidence type="ECO:0000313" key="1">
    <source>
        <dbReference type="EMBL" id="GLI64335.1"/>
    </source>
</evidence>
<keyword evidence="2" id="KW-1185">Reference proteome</keyword>
<dbReference type="Proteomes" id="UP001165090">
    <property type="component" value="Unassembled WGS sequence"/>
</dbReference>